<comment type="caution">
    <text evidence="12">The sequence shown here is derived from an EMBL/GenBank/DDBJ whole genome shotgun (WGS) entry which is preliminary data.</text>
</comment>
<feature type="binding site" evidence="11">
    <location>
        <position position="135"/>
    </location>
    <ligand>
        <name>Mg(2+)</name>
        <dbReference type="ChEBI" id="CHEBI:18420"/>
    </ligand>
</feature>
<evidence type="ECO:0000256" key="2">
    <source>
        <dbReference type="ARBA" id="ARBA00005704"/>
    </source>
</evidence>
<evidence type="ECO:0000256" key="4">
    <source>
        <dbReference type="ARBA" id="ARBA00022435"/>
    </source>
</evidence>
<proteinExistence type="inferred from homology"/>
<dbReference type="InterPro" id="IPR015813">
    <property type="entry name" value="Pyrv/PenolPyrv_kinase-like_dom"/>
</dbReference>
<dbReference type="GO" id="GO:0006099">
    <property type="term" value="P:tricarboxylic acid cycle"/>
    <property type="evidence" value="ECO:0007669"/>
    <property type="project" value="UniProtKB-UniRule"/>
</dbReference>
<dbReference type="FunFam" id="3.20.20.60:FF:000005">
    <property type="entry name" value="Isocitrate lyase"/>
    <property type="match status" value="1"/>
</dbReference>
<dbReference type="NCBIfam" id="TIGR01346">
    <property type="entry name" value="isocit_lyase"/>
    <property type="match status" value="1"/>
</dbReference>
<accession>A0A831Z316</accession>
<evidence type="ECO:0000313" key="12">
    <source>
        <dbReference type="EMBL" id="HEX62069.1"/>
    </source>
</evidence>
<comment type="similarity">
    <text evidence="2">Belongs to the isocitrate lyase/PEP mutase superfamily. Isocitrate lyase family.</text>
</comment>
<evidence type="ECO:0000256" key="5">
    <source>
        <dbReference type="ARBA" id="ARBA00022532"/>
    </source>
</evidence>
<feature type="binding site" evidence="10">
    <location>
        <begin position="74"/>
        <end position="76"/>
    </location>
    <ligand>
        <name>substrate</name>
    </ligand>
</feature>
<feature type="binding site" evidence="10">
    <location>
        <begin position="296"/>
        <end position="300"/>
    </location>
    <ligand>
        <name>substrate</name>
    </ligand>
</feature>
<protein>
    <recommendedName>
        <fullName evidence="3 8">Isocitrate lyase</fullName>
        <ecNumber evidence="3 8">4.1.3.1</ecNumber>
    </recommendedName>
</protein>
<sequence>MMSNRWSGVKRPYREEDVLRLRGPAESEYTLAKRGAARLWEELNRSPYVATFGALTGLQAVQMAQAGLKSIYVSGWQVAADANTSLKTYPDQSLYPANSVPQLVERINHAFIRAIEVAHLQGRKDADWLLPIVADAEAGFGGNLNAYELMRAMVRAGAAGVHFEDQLASAKKCGHLGGKVLIPVQEFIDKLVAARLATDVCGVETVLIARTDANSAKFLSADYDERDQPFISSPKQTREGFHPIRGGLEMAIARGLAFAPYADLIWWETSRPDLEEARRFAEEIHREFPDKLLAYNCSPSFNWKKHLDEAAISRFQQELGELGYKFQFVTLAGFHLLNYATFMLARDYAERGMAAYVDLQEKEFEAERKYGYRAVRHQKFVGTEYFDEIMQTVTGGFSSLAALAESTEAEQFGKKEDR</sequence>
<dbReference type="InterPro" id="IPR039556">
    <property type="entry name" value="ICL/PEPM"/>
</dbReference>
<dbReference type="GO" id="GO:0004451">
    <property type="term" value="F:isocitrate lyase activity"/>
    <property type="evidence" value="ECO:0007669"/>
    <property type="project" value="UniProtKB-UniRule"/>
</dbReference>
<keyword evidence="11" id="KW-0460">Magnesium</keyword>
<comment type="cofactor">
    <cofactor evidence="11">
        <name>Mg(2+)</name>
        <dbReference type="ChEBI" id="CHEBI:18420"/>
    </cofactor>
    <text evidence="11">Can also use Mn(2+) ion.</text>
</comment>
<organism evidence="12">
    <name type="scientific">candidate division WWE3 bacterium</name>
    <dbReference type="NCBI Taxonomy" id="2053526"/>
    <lineage>
        <taxon>Bacteria</taxon>
        <taxon>Katanobacteria</taxon>
    </lineage>
</organism>
<dbReference type="EC" id="4.1.3.1" evidence="3 8"/>
<dbReference type="SUPFAM" id="SSF51621">
    <property type="entry name" value="Phosphoenolpyruvate/pyruvate domain"/>
    <property type="match status" value="1"/>
</dbReference>
<keyword evidence="11" id="KW-0479">Metal-binding</keyword>
<dbReference type="PANTHER" id="PTHR21631">
    <property type="entry name" value="ISOCITRATE LYASE/MALATE SYNTHASE"/>
    <property type="match status" value="1"/>
</dbReference>
<dbReference type="GO" id="GO:0046872">
    <property type="term" value="F:metal ion binding"/>
    <property type="evidence" value="ECO:0007669"/>
    <property type="project" value="UniProtKB-KW"/>
</dbReference>
<comment type="catalytic activity">
    <reaction evidence="7">
        <text>D-threo-isocitrate = glyoxylate + succinate</text>
        <dbReference type="Rhea" id="RHEA:13245"/>
        <dbReference type="ChEBI" id="CHEBI:15562"/>
        <dbReference type="ChEBI" id="CHEBI:30031"/>
        <dbReference type="ChEBI" id="CHEBI:36655"/>
        <dbReference type="EC" id="4.1.3.1"/>
    </reaction>
</comment>
<evidence type="ECO:0000256" key="8">
    <source>
        <dbReference type="NCBIfam" id="TIGR01346"/>
    </source>
</evidence>
<dbReference type="InterPro" id="IPR006254">
    <property type="entry name" value="Isocitrate_lyase"/>
</dbReference>
<evidence type="ECO:0000256" key="3">
    <source>
        <dbReference type="ARBA" id="ARBA00012909"/>
    </source>
</evidence>
<evidence type="ECO:0000256" key="7">
    <source>
        <dbReference type="ARBA" id="ARBA00023531"/>
    </source>
</evidence>
<comment type="pathway">
    <text evidence="1">Carbohydrate metabolism; glyoxylate cycle; (S)-malate from isocitrate: step 1/2.</text>
</comment>
<feature type="binding site" evidence="10">
    <location>
        <begin position="174"/>
        <end position="175"/>
    </location>
    <ligand>
        <name>substrate</name>
    </ligand>
</feature>
<dbReference type="Pfam" id="PF00463">
    <property type="entry name" value="ICL"/>
    <property type="match status" value="2"/>
</dbReference>
<dbReference type="InterPro" id="IPR040442">
    <property type="entry name" value="Pyrv_kinase-like_dom_sf"/>
</dbReference>
<feature type="binding site" evidence="10">
    <location>
        <position position="210"/>
    </location>
    <ligand>
        <name>substrate</name>
    </ligand>
</feature>
<dbReference type="PROSITE" id="PS00161">
    <property type="entry name" value="ISOCITRATE_LYASE"/>
    <property type="match status" value="1"/>
</dbReference>
<dbReference type="NCBIfam" id="NF011645">
    <property type="entry name" value="PRK15063.1"/>
    <property type="match status" value="1"/>
</dbReference>
<dbReference type="EMBL" id="DSPJ01000073">
    <property type="protein sequence ID" value="HEX62069.1"/>
    <property type="molecule type" value="Genomic_DNA"/>
</dbReference>
<dbReference type="GO" id="GO:0006097">
    <property type="term" value="P:glyoxylate cycle"/>
    <property type="evidence" value="ECO:0007669"/>
    <property type="project" value="UniProtKB-KW"/>
</dbReference>
<evidence type="ECO:0000256" key="6">
    <source>
        <dbReference type="ARBA" id="ARBA00023239"/>
    </source>
</evidence>
<reference evidence="12" key="1">
    <citation type="journal article" date="2020" name="mSystems">
        <title>Genome- and Community-Level Interaction Insights into Carbon Utilization and Element Cycling Functions of Hydrothermarchaeota in Hydrothermal Sediment.</title>
        <authorList>
            <person name="Zhou Z."/>
            <person name="Liu Y."/>
            <person name="Xu W."/>
            <person name="Pan J."/>
            <person name="Luo Z.H."/>
            <person name="Li M."/>
        </authorList>
    </citation>
    <scope>NUCLEOTIDE SEQUENCE [LARGE SCALE GENOMIC DNA]</scope>
    <source>
        <strain evidence="12">SpSt-361</strain>
    </source>
</reference>
<feature type="active site" description="Proton acceptor" evidence="9">
    <location>
        <position position="173"/>
    </location>
</feature>
<keyword evidence="6 12" id="KW-0456">Lyase</keyword>
<evidence type="ECO:0000256" key="11">
    <source>
        <dbReference type="PIRSR" id="PIRSR001362-3"/>
    </source>
</evidence>
<dbReference type="PIRSF" id="PIRSF001362">
    <property type="entry name" value="Isocit_lyase"/>
    <property type="match status" value="1"/>
</dbReference>
<evidence type="ECO:0000256" key="10">
    <source>
        <dbReference type="PIRSR" id="PIRSR001362-2"/>
    </source>
</evidence>
<keyword evidence="4" id="KW-0329">Glyoxylate bypass</keyword>
<dbReference type="Gene3D" id="3.20.20.60">
    <property type="entry name" value="Phosphoenolpyruvate-binding domains"/>
    <property type="match status" value="1"/>
</dbReference>
<keyword evidence="5" id="KW-0816">Tricarboxylic acid cycle</keyword>
<name>A0A831Z316_UNCKA</name>
<feature type="binding site" evidence="10">
    <location>
        <position position="330"/>
    </location>
    <ligand>
        <name>substrate</name>
    </ligand>
</feature>
<dbReference type="PANTHER" id="PTHR21631:SF3">
    <property type="entry name" value="BIFUNCTIONAL GLYOXYLATE CYCLE PROTEIN"/>
    <property type="match status" value="1"/>
</dbReference>
<dbReference type="CDD" id="cd00377">
    <property type="entry name" value="ICL_PEPM"/>
    <property type="match status" value="1"/>
</dbReference>
<dbReference type="InterPro" id="IPR018523">
    <property type="entry name" value="Isocitrate_lyase_ph_CS"/>
</dbReference>
<dbReference type="AlphaFoldDB" id="A0A831Z316"/>
<evidence type="ECO:0000256" key="1">
    <source>
        <dbReference type="ARBA" id="ARBA00004793"/>
    </source>
</evidence>
<gene>
    <name evidence="12" type="primary">aceA</name>
    <name evidence="12" type="ORF">ENR01_02885</name>
</gene>
<evidence type="ECO:0000256" key="9">
    <source>
        <dbReference type="PIRSR" id="PIRSR001362-1"/>
    </source>
</evidence>